<keyword evidence="2" id="KW-0472">Membrane</keyword>
<dbReference type="CTD" id="23161"/>
<feature type="domain" description="RGS" evidence="3">
    <location>
        <begin position="376"/>
        <end position="507"/>
    </location>
</feature>
<dbReference type="InterPro" id="IPR037437">
    <property type="entry name" value="SNX13_PX"/>
</dbReference>
<keyword evidence="6" id="KW-1185">Reference proteome</keyword>
<dbReference type="InterPro" id="IPR001683">
    <property type="entry name" value="PX_dom"/>
</dbReference>
<dbReference type="SMART" id="SM00312">
    <property type="entry name" value="PX"/>
    <property type="match status" value="1"/>
</dbReference>
<dbReference type="Pfam" id="PF02194">
    <property type="entry name" value="PXA"/>
    <property type="match status" value="1"/>
</dbReference>
<dbReference type="Gene3D" id="1.10.167.10">
    <property type="entry name" value="Regulator of G-protein Signalling 4, domain 2"/>
    <property type="match status" value="1"/>
</dbReference>
<dbReference type="PANTHER" id="PTHR22775:SF3">
    <property type="entry name" value="SORTING NEXIN-13"/>
    <property type="match status" value="1"/>
</dbReference>
<evidence type="ECO:0000256" key="1">
    <source>
        <dbReference type="ARBA" id="ARBA00010883"/>
    </source>
</evidence>
<gene>
    <name evidence="7" type="primary">SNX13</name>
</gene>
<dbReference type="RefSeq" id="XP_032807559.1">
    <property type="nucleotide sequence ID" value="XM_032951668.1"/>
</dbReference>
<keyword evidence="2" id="KW-1133">Transmembrane helix</keyword>
<evidence type="ECO:0000259" key="4">
    <source>
        <dbReference type="PROSITE" id="PS50195"/>
    </source>
</evidence>
<evidence type="ECO:0000259" key="3">
    <source>
        <dbReference type="PROSITE" id="PS50132"/>
    </source>
</evidence>
<feature type="domain" description="PX" evidence="4">
    <location>
        <begin position="572"/>
        <end position="694"/>
    </location>
</feature>
<dbReference type="SMART" id="SM00313">
    <property type="entry name" value="PXA"/>
    <property type="match status" value="1"/>
</dbReference>
<dbReference type="SMART" id="SM00315">
    <property type="entry name" value="RGS"/>
    <property type="match status" value="1"/>
</dbReference>
<dbReference type="SUPFAM" id="SSF64268">
    <property type="entry name" value="PX domain"/>
    <property type="match status" value="1"/>
</dbReference>
<dbReference type="CDD" id="cd06873">
    <property type="entry name" value="PX_SNX13"/>
    <property type="match status" value="1"/>
</dbReference>
<name>A0AAJ7WRJ7_PETMA</name>
<dbReference type="GO" id="GO:0035091">
    <property type="term" value="F:phosphatidylinositol binding"/>
    <property type="evidence" value="ECO:0007669"/>
    <property type="project" value="InterPro"/>
</dbReference>
<dbReference type="InterPro" id="IPR036305">
    <property type="entry name" value="RGS_sf"/>
</dbReference>
<dbReference type="InterPro" id="IPR013937">
    <property type="entry name" value="Sorting_nexin_C"/>
</dbReference>
<dbReference type="PROSITE" id="PS51207">
    <property type="entry name" value="PXA"/>
    <property type="match status" value="1"/>
</dbReference>
<dbReference type="Gene3D" id="3.30.1520.10">
    <property type="entry name" value="Phox-like domain"/>
    <property type="match status" value="1"/>
</dbReference>
<dbReference type="PROSITE" id="PS50132">
    <property type="entry name" value="RGS"/>
    <property type="match status" value="1"/>
</dbReference>
<dbReference type="KEGG" id="pmrn:116941066"/>
<feature type="transmembrane region" description="Helical" evidence="2">
    <location>
        <begin position="6"/>
        <end position="24"/>
    </location>
</feature>
<feature type="domain" description="PXA" evidence="5">
    <location>
        <begin position="96"/>
        <end position="286"/>
    </location>
</feature>
<accession>A0AAJ7WRJ7</accession>
<reference evidence="7" key="1">
    <citation type="submission" date="2025-08" db="UniProtKB">
        <authorList>
            <consortium name="RefSeq"/>
        </authorList>
    </citation>
    <scope>IDENTIFICATION</scope>
    <source>
        <tissue evidence="7">Sperm</tissue>
    </source>
</reference>
<dbReference type="Proteomes" id="UP001318040">
    <property type="component" value="Chromosome 10"/>
</dbReference>
<dbReference type="PROSITE" id="PS50195">
    <property type="entry name" value="PX"/>
    <property type="match status" value="1"/>
</dbReference>
<dbReference type="GO" id="GO:0005769">
    <property type="term" value="C:early endosome"/>
    <property type="evidence" value="ECO:0007669"/>
    <property type="project" value="TreeGrafter"/>
</dbReference>
<dbReference type="InterPro" id="IPR003114">
    <property type="entry name" value="Phox_assoc"/>
</dbReference>
<dbReference type="InterPro" id="IPR016137">
    <property type="entry name" value="RGS"/>
</dbReference>
<evidence type="ECO:0000259" key="5">
    <source>
        <dbReference type="PROSITE" id="PS51207"/>
    </source>
</evidence>
<protein>
    <submittedName>
        <fullName evidence="7">Sorting nexin-13</fullName>
    </submittedName>
</protein>
<dbReference type="Pfam" id="PF08628">
    <property type="entry name" value="Nexin_C"/>
    <property type="match status" value="1"/>
</dbReference>
<organism evidence="6 7">
    <name type="scientific">Petromyzon marinus</name>
    <name type="common">Sea lamprey</name>
    <dbReference type="NCBI Taxonomy" id="7757"/>
    <lineage>
        <taxon>Eukaryota</taxon>
        <taxon>Metazoa</taxon>
        <taxon>Chordata</taxon>
        <taxon>Craniata</taxon>
        <taxon>Vertebrata</taxon>
        <taxon>Cyclostomata</taxon>
        <taxon>Hyperoartia</taxon>
        <taxon>Petromyzontiformes</taxon>
        <taxon>Petromyzontidae</taxon>
        <taxon>Petromyzon</taxon>
    </lineage>
</organism>
<evidence type="ECO:0000313" key="7">
    <source>
        <dbReference type="RefSeq" id="XP_032807559.1"/>
    </source>
</evidence>
<comment type="similarity">
    <text evidence="1">Belongs to the sorting nexin family.</text>
</comment>
<dbReference type="SUPFAM" id="SSF48097">
    <property type="entry name" value="Regulator of G-protein signaling, RGS"/>
    <property type="match status" value="1"/>
</dbReference>
<dbReference type="Pfam" id="PF00787">
    <property type="entry name" value="PX"/>
    <property type="match status" value="1"/>
</dbReference>
<sequence length="974" mass="111808">MGEVSVSSAAWGSLTLALFVATFGPSAGFYFILYMVFFLAGSLGVIFIYGKLNSEKLLESYEQTVLPAVLPAIKAVAAEIRQENKPGKGDRRLTGASIIDEPLQQVLQYVLRDYVHCWYYDLSDDEGFLLEVRQIMQMALTTLFNRCKDVEWQPYLTTRLVDDFASHLRAYRKALRKVNEHDVAEAQQSDDADEIVEAFFNAEVEMEKEICRDLVCTSEQEEREFLRDLSEVLLFLLLPSNDFQSRSVRCVLREIFVMGILLPTVDTLSDPDYINQYVTWMLGDSPCTCEAFLTVLKGSELLDELEAVREKASEELQRLRSQDTIGDDVTVKGQMNSLQFVKKLCEVRMDRLRCGKEQELECSRLPANLGKLCVIPLDDILGNNIALQYFIDYMQSMAAQALLFFWLIVEGYRVTAEQQLDALHTRERVGAPRHAPPTHNLVVMLRNAAIGVYEQYLGEKASPRVRVDDVMLANLREKLHREDLPPNLFPGLFDDIQRKVYDTMLRDDRYYPGFKQSSFYVKALAELDMLKEPSIREGDDSESYNGSPASSLNVSLDDLSLTAQTPSPEEPGQLQAQITETGVGNEHGKSYTLYAITVTRRHNDGSQDSWDTFRRYSDFNDLHMRINEQFENLANSLKMPGKKTFKNMEKEFLERRKKELNKYLQEILNAEVIKAHPGLSTIVFVFLENKPYNRGKGDFARKMDTLVNPLRNSVRNVSNAVRAFPDNFVEGMTRVSDNMGRMSDKLNNEFKIFSSKVPTLLPRNTRPTVLDDCRVSAQLDENADDNLPLRIMLLLMDEVFDLKDRNQWLRRNIKNLLQQFIRATFGDMINRKIVDHVDLMTSPEQVAEYVKRFRDSLWPGGILAETPPPRNLHTHMRTRVAAQVKMLSSMPDELKHILGAETMRKGLLRVFEMFQHRQLNRRLLYVCLEGLLESLYPKNRLHQLFLRLHSRSPRLQAFHGRSPTGSAKGVSVRR</sequence>
<dbReference type="InterPro" id="IPR036871">
    <property type="entry name" value="PX_dom_sf"/>
</dbReference>
<keyword evidence="2" id="KW-0812">Transmembrane</keyword>
<proteinExistence type="inferred from homology"/>
<evidence type="ECO:0000313" key="6">
    <source>
        <dbReference type="Proteomes" id="UP001318040"/>
    </source>
</evidence>
<dbReference type="AlphaFoldDB" id="A0AAJ7WRJ7"/>
<feature type="transmembrane region" description="Helical" evidence="2">
    <location>
        <begin position="31"/>
        <end position="50"/>
    </location>
</feature>
<evidence type="ECO:0000256" key="2">
    <source>
        <dbReference type="SAM" id="Phobius"/>
    </source>
</evidence>
<dbReference type="PANTHER" id="PTHR22775">
    <property type="entry name" value="SORTING NEXIN"/>
    <property type="match status" value="1"/>
</dbReference>
<dbReference type="InterPro" id="IPR044926">
    <property type="entry name" value="RGS_subdomain_2"/>
</dbReference>
<dbReference type="Pfam" id="PF00615">
    <property type="entry name" value="RGS"/>
    <property type="match status" value="1"/>
</dbReference>